<comment type="function">
    <text evidence="4">Acts as a negative regulator of abscisic acid (ABA) response.</text>
</comment>
<gene>
    <name evidence="5" type="ORF">CRG98_035886</name>
</gene>
<dbReference type="PANTHER" id="PTHR31413:SF31">
    <property type="entry name" value="NINJA-FAMILY PROTEIN AFP3"/>
    <property type="match status" value="1"/>
</dbReference>
<dbReference type="Pfam" id="PF16136">
    <property type="entry name" value="NLS_NINJA_AFP"/>
    <property type="match status" value="1"/>
</dbReference>
<accession>A0A2I0IIA7</accession>
<evidence type="ECO:0000313" key="6">
    <source>
        <dbReference type="Proteomes" id="UP000233551"/>
    </source>
</evidence>
<evidence type="ECO:0000256" key="4">
    <source>
        <dbReference type="RuleBase" id="RU369029"/>
    </source>
</evidence>
<dbReference type="GO" id="GO:0045892">
    <property type="term" value="P:negative regulation of DNA-templated transcription"/>
    <property type="evidence" value="ECO:0007669"/>
    <property type="project" value="TreeGrafter"/>
</dbReference>
<dbReference type="EMBL" id="PGOL01002995">
    <property type="protein sequence ID" value="PKI43724.1"/>
    <property type="molecule type" value="Genomic_DNA"/>
</dbReference>
<dbReference type="Proteomes" id="UP000233551">
    <property type="component" value="Unassembled WGS sequence"/>
</dbReference>
<dbReference type="GO" id="GO:0007165">
    <property type="term" value="P:signal transduction"/>
    <property type="evidence" value="ECO:0007669"/>
    <property type="project" value="InterPro"/>
</dbReference>
<dbReference type="InterPro" id="IPR032310">
    <property type="entry name" value="NLS_NINJA_AFP-like"/>
</dbReference>
<dbReference type="InterPro" id="IPR012463">
    <property type="entry name" value="Ninja_motif"/>
</dbReference>
<evidence type="ECO:0000256" key="1">
    <source>
        <dbReference type="ARBA" id="ARBA00004123"/>
    </source>
</evidence>
<evidence type="ECO:0000313" key="5">
    <source>
        <dbReference type="EMBL" id="PKI43724.1"/>
    </source>
</evidence>
<evidence type="ECO:0000256" key="3">
    <source>
        <dbReference type="ARBA" id="ARBA00023242"/>
    </source>
</evidence>
<dbReference type="PANTHER" id="PTHR31413">
    <property type="entry name" value="AFP HOMOLOG 2"/>
    <property type="match status" value="1"/>
</dbReference>
<comment type="similarity">
    <text evidence="2 4">Belongs to the Ninja family.</text>
</comment>
<comment type="caution">
    <text evidence="5">The sequence shown here is derived from an EMBL/GenBank/DDBJ whole genome shotgun (WGS) entry which is preliminary data.</text>
</comment>
<dbReference type="Pfam" id="PF07897">
    <property type="entry name" value="EAR"/>
    <property type="match status" value="1"/>
</dbReference>
<keyword evidence="6" id="KW-1185">Reference proteome</keyword>
<dbReference type="GeneID" id="116213674"/>
<dbReference type="AlphaFoldDB" id="A0A2I0IIA7"/>
<sequence length="295" mass="31901">MSKMSSFLRDALHSLPPLHGLSQKLEEEVGETEEGEVEEAGDGVELSLGLSLNGRFGVDPRRAERKISRSSSIPDFVNPSSATGMVFGPPLVRTCSLPAETEEDCRKRREIQSLRRLEAKRKRIQKQNSCSIRDHGNSVMEEGTNGIHLQPRTLSQQGSVGSQGSGTGSSGISSDSDMQQQIQVAESESKSPAVQRPPLPKGSMPTNGHRSPAKGGAGMGKNVLEEMPYVFTKGSGPDGKRVEGFLYRYRKGDEVRIVCVCHGSFLSPAEFVRHAGGGDVTHPMRHIVVLPSSLL</sequence>
<dbReference type="STRING" id="22663.A0A2I0IIA7"/>
<keyword evidence="3 4" id="KW-0539">Nucleus</keyword>
<dbReference type="InterPro" id="IPR032308">
    <property type="entry name" value="TDBD"/>
</dbReference>
<dbReference type="Pfam" id="PF16135">
    <property type="entry name" value="TDBD"/>
    <property type="match status" value="1"/>
</dbReference>
<dbReference type="OrthoDB" id="667358at2759"/>
<dbReference type="InterPro" id="IPR031307">
    <property type="entry name" value="Ninja_fam"/>
</dbReference>
<organism evidence="5 6">
    <name type="scientific">Punica granatum</name>
    <name type="common">Pomegranate</name>
    <dbReference type="NCBI Taxonomy" id="22663"/>
    <lineage>
        <taxon>Eukaryota</taxon>
        <taxon>Viridiplantae</taxon>
        <taxon>Streptophyta</taxon>
        <taxon>Embryophyta</taxon>
        <taxon>Tracheophyta</taxon>
        <taxon>Spermatophyta</taxon>
        <taxon>Magnoliopsida</taxon>
        <taxon>eudicotyledons</taxon>
        <taxon>Gunneridae</taxon>
        <taxon>Pentapetalae</taxon>
        <taxon>rosids</taxon>
        <taxon>malvids</taxon>
        <taxon>Myrtales</taxon>
        <taxon>Lythraceae</taxon>
        <taxon>Punica</taxon>
    </lineage>
</organism>
<comment type="subcellular location">
    <subcellularLocation>
        <location evidence="1 4">Nucleus</location>
    </subcellularLocation>
</comment>
<proteinExistence type="inferred from homology"/>
<reference evidence="5 6" key="1">
    <citation type="submission" date="2017-11" db="EMBL/GenBank/DDBJ databases">
        <title>De-novo sequencing of pomegranate (Punica granatum L.) genome.</title>
        <authorList>
            <person name="Akparov Z."/>
            <person name="Amiraslanov A."/>
            <person name="Hajiyeva S."/>
            <person name="Abbasov M."/>
            <person name="Kaur K."/>
            <person name="Hamwieh A."/>
            <person name="Solovyev V."/>
            <person name="Salamov A."/>
            <person name="Braich B."/>
            <person name="Kosarev P."/>
            <person name="Mahmoud A."/>
            <person name="Hajiyev E."/>
            <person name="Babayeva S."/>
            <person name="Izzatullayeva V."/>
            <person name="Mammadov A."/>
            <person name="Mammadov A."/>
            <person name="Sharifova S."/>
            <person name="Ojaghi J."/>
            <person name="Eynullazada K."/>
            <person name="Bayramov B."/>
            <person name="Abdulazimova A."/>
            <person name="Shahmuradov I."/>
        </authorList>
    </citation>
    <scope>NUCLEOTIDE SEQUENCE [LARGE SCALE GENOMIC DNA]</scope>
    <source>
        <strain evidence="6">cv. AG2017</strain>
        <tissue evidence="5">Leaf</tissue>
    </source>
</reference>
<dbReference type="GO" id="GO:0005634">
    <property type="term" value="C:nucleus"/>
    <property type="evidence" value="ECO:0007669"/>
    <property type="project" value="UniProtKB-SubCell"/>
</dbReference>
<name>A0A2I0IIA7_PUNGR</name>
<protein>
    <recommendedName>
        <fullName evidence="4">Ninja-family protein</fullName>
    </recommendedName>
    <alternativeName>
        <fullName evidence="4">ABI-binding protein</fullName>
    </alternativeName>
</protein>
<evidence type="ECO:0000256" key="2">
    <source>
        <dbReference type="ARBA" id="ARBA00006081"/>
    </source>
</evidence>